<dbReference type="AlphaFoldDB" id="A0A914QA77"/>
<organism evidence="1 2">
    <name type="scientific">Panagrolaimus davidi</name>
    <dbReference type="NCBI Taxonomy" id="227884"/>
    <lineage>
        <taxon>Eukaryota</taxon>
        <taxon>Metazoa</taxon>
        <taxon>Ecdysozoa</taxon>
        <taxon>Nematoda</taxon>
        <taxon>Chromadorea</taxon>
        <taxon>Rhabditida</taxon>
        <taxon>Tylenchina</taxon>
        <taxon>Panagrolaimomorpha</taxon>
        <taxon>Panagrolaimoidea</taxon>
        <taxon>Panagrolaimidae</taxon>
        <taxon>Panagrolaimus</taxon>
    </lineage>
</organism>
<dbReference type="Gene3D" id="3.40.630.30">
    <property type="match status" value="1"/>
</dbReference>
<dbReference type="WBParaSite" id="PDA_v2.g26059.t1">
    <property type="protein sequence ID" value="PDA_v2.g26059.t1"/>
    <property type="gene ID" value="PDA_v2.g26059"/>
</dbReference>
<sequence length="151" mass="17609">MTIFTTICRSLMMGYRRLHNLAPKNAFFKDGIFYDNRKPGEREIINCAWIPKNGKGSLRIERIDEKDFELIGSFFNYHFSKYGNLWTGIDAKYEDTEQMILDGLLIAIKKPTSYAAFDGNQLVGFHINRIHTPDEFPQLFEGKRFDPNAKF</sequence>
<name>A0A914QA77_9BILA</name>
<evidence type="ECO:0000313" key="1">
    <source>
        <dbReference type="Proteomes" id="UP000887578"/>
    </source>
</evidence>
<protein>
    <submittedName>
        <fullName evidence="2">Uncharacterized protein</fullName>
    </submittedName>
</protein>
<keyword evidence="1" id="KW-1185">Reference proteome</keyword>
<dbReference type="Proteomes" id="UP000887578">
    <property type="component" value="Unplaced"/>
</dbReference>
<reference evidence="2" key="1">
    <citation type="submission" date="2022-11" db="UniProtKB">
        <authorList>
            <consortium name="WormBaseParasite"/>
        </authorList>
    </citation>
    <scope>IDENTIFICATION</scope>
</reference>
<accession>A0A914QA77</accession>
<proteinExistence type="predicted"/>
<evidence type="ECO:0000313" key="2">
    <source>
        <dbReference type="WBParaSite" id="PDA_v2.g26059.t1"/>
    </source>
</evidence>